<dbReference type="NCBIfam" id="NF007112">
    <property type="entry name" value="PRK09561.1"/>
    <property type="match status" value="1"/>
</dbReference>
<comment type="subcellular location">
    <subcellularLocation>
        <location evidence="1">Cell inner membrane</location>
        <topology evidence="1">Multi-pass membrane protein</topology>
    </subcellularLocation>
    <subcellularLocation>
        <location evidence="6">Cell membrane</location>
        <topology evidence="6">Multi-pass membrane protein</topology>
    </subcellularLocation>
</comment>
<name>A0ABP8KJQ9_9BACT</name>
<dbReference type="PANTHER" id="PTHR30341:SF0">
    <property type="entry name" value="NA(+)_H(+) ANTIPORTER NHAA"/>
    <property type="match status" value="1"/>
</dbReference>
<feature type="transmembrane region" description="Helical" evidence="6">
    <location>
        <begin position="366"/>
        <end position="383"/>
    </location>
</feature>
<keyword evidence="6" id="KW-0050">Antiport</keyword>
<feature type="transmembrane region" description="Helical" evidence="6">
    <location>
        <begin position="68"/>
        <end position="85"/>
    </location>
</feature>
<dbReference type="NCBIfam" id="NF007111">
    <property type="entry name" value="PRK09560.1"/>
    <property type="match status" value="1"/>
</dbReference>
<dbReference type="PANTHER" id="PTHR30341">
    <property type="entry name" value="SODIUM ION/PROTON ANTIPORTER NHAA-RELATED"/>
    <property type="match status" value="1"/>
</dbReference>
<protein>
    <recommendedName>
        <fullName evidence="6">Na(+)/H(+) antiporter NhaA</fullName>
    </recommendedName>
    <alternativeName>
        <fullName evidence="6">Sodium/proton antiporter NhaA</fullName>
    </alternativeName>
</protein>
<organism evidence="7 8">
    <name type="scientific">Nibrella viscosa</name>
    <dbReference type="NCBI Taxonomy" id="1084524"/>
    <lineage>
        <taxon>Bacteria</taxon>
        <taxon>Pseudomonadati</taxon>
        <taxon>Bacteroidota</taxon>
        <taxon>Cytophagia</taxon>
        <taxon>Cytophagales</taxon>
        <taxon>Spirosomataceae</taxon>
        <taxon>Nibrella</taxon>
    </lineage>
</organism>
<dbReference type="EMBL" id="BAABHB010000005">
    <property type="protein sequence ID" value="GAA4408185.1"/>
    <property type="molecule type" value="Genomic_DNA"/>
</dbReference>
<feature type="transmembrane region" description="Helical" evidence="6">
    <location>
        <begin position="20"/>
        <end position="40"/>
    </location>
</feature>
<dbReference type="NCBIfam" id="TIGR00773">
    <property type="entry name" value="NhaA"/>
    <property type="match status" value="1"/>
</dbReference>
<dbReference type="InterPro" id="IPR023171">
    <property type="entry name" value="Na/H_antiporter_dom_sf"/>
</dbReference>
<sequence length="411" mass="44483">MPARKQRRKIFSELLKSGQAAGIILIICTATSLFLANSVFSEPYLAFWETKFGFQAGTFELVESVSHWINDALMAVFFLLVGLEIKREMRLGELSKPRSALLPLMAAVGGMAVPAGLYAWVNYGLPTSPGTGIPMATDIAFALGILSLLGSRVPFGLKIFLMALAVIDDLGAIAVIALFYSKSFSLPFFLAAMAVLGVLIFLNRLRPKSFKPFLWLGVLLWFFMLESGVHATVAGVLLALTVPLGRGYQHSPLIRLEHRLHKPVNLFILPLFALANTGIILQSPFVQSLSTPDSQGILLGLLVGKPVGIVLMTWLAVQFRIGSLPEFVGWRHIVGAGFLSGIGFTMSIFIAILAFDNPIFIKSSKITVLTASAIAGIIGYIILRFTPFAMNDASTPQQPEAVPSSTDVTGR</sequence>
<keyword evidence="2 6" id="KW-1003">Cell membrane</keyword>
<evidence type="ECO:0000256" key="5">
    <source>
        <dbReference type="ARBA" id="ARBA00023136"/>
    </source>
</evidence>
<feature type="transmembrane region" description="Helical" evidence="6">
    <location>
        <begin position="159"/>
        <end position="180"/>
    </location>
</feature>
<keyword evidence="8" id="KW-1185">Reference proteome</keyword>
<feature type="transmembrane region" description="Helical" evidence="6">
    <location>
        <begin position="101"/>
        <end position="121"/>
    </location>
</feature>
<feature type="transmembrane region" description="Helical" evidence="6">
    <location>
        <begin position="329"/>
        <end position="354"/>
    </location>
</feature>
<dbReference type="InterPro" id="IPR004670">
    <property type="entry name" value="NhaA"/>
</dbReference>
<dbReference type="Gene3D" id="1.20.1530.10">
    <property type="entry name" value="Na+/H+ antiporter like domain"/>
    <property type="match status" value="1"/>
</dbReference>
<feature type="transmembrane region" description="Helical" evidence="6">
    <location>
        <begin position="264"/>
        <end position="285"/>
    </location>
</feature>
<evidence type="ECO:0000256" key="6">
    <source>
        <dbReference type="HAMAP-Rule" id="MF_01844"/>
    </source>
</evidence>
<feature type="transmembrane region" description="Helical" evidence="6">
    <location>
        <begin position="186"/>
        <end position="202"/>
    </location>
</feature>
<dbReference type="RefSeq" id="WP_345268455.1">
    <property type="nucleotide sequence ID" value="NZ_BAABHB010000005.1"/>
</dbReference>
<keyword evidence="6" id="KW-0739">Sodium transport</keyword>
<evidence type="ECO:0000256" key="3">
    <source>
        <dbReference type="ARBA" id="ARBA00022692"/>
    </source>
</evidence>
<keyword evidence="5 6" id="KW-0472">Membrane</keyword>
<comment type="catalytic activity">
    <reaction evidence="6">
        <text>Na(+)(in) + 2 H(+)(out) = Na(+)(out) + 2 H(+)(in)</text>
        <dbReference type="Rhea" id="RHEA:29251"/>
        <dbReference type="ChEBI" id="CHEBI:15378"/>
        <dbReference type="ChEBI" id="CHEBI:29101"/>
    </reaction>
</comment>
<keyword evidence="3 6" id="KW-0812">Transmembrane</keyword>
<evidence type="ECO:0000313" key="7">
    <source>
        <dbReference type="EMBL" id="GAA4408185.1"/>
    </source>
</evidence>
<evidence type="ECO:0000313" key="8">
    <source>
        <dbReference type="Proteomes" id="UP001500936"/>
    </source>
</evidence>
<dbReference type="Proteomes" id="UP001500936">
    <property type="component" value="Unassembled WGS sequence"/>
</dbReference>
<comment type="function">
    <text evidence="6">Na(+)/H(+) antiporter that extrudes sodium in exchange for external protons.</text>
</comment>
<evidence type="ECO:0000256" key="4">
    <source>
        <dbReference type="ARBA" id="ARBA00022989"/>
    </source>
</evidence>
<feature type="transmembrane region" description="Helical" evidence="6">
    <location>
        <begin position="297"/>
        <end position="317"/>
    </location>
</feature>
<proteinExistence type="inferred from homology"/>
<feature type="transmembrane region" description="Helical" evidence="6">
    <location>
        <begin position="214"/>
        <end position="244"/>
    </location>
</feature>
<feature type="transmembrane region" description="Helical" evidence="6">
    <location>
        <begin position="133"/>
        <end position="150"/>
    </location>
</feature>
<keyword evidence="6" id="KW-0813">Transport</keyword>
<evidence type="ECO:0000256" key="2">
    <source>
        <dbReference type="ARBA" id="ARBA00022475"/>
    </source>
</evidence>
<comment type="similarity">
    <text evidence="6">Belongs to the NhaA Na(+)/H(+) (TC 2.A.33) antiporter family.</text>
</comment>
<dbReference type="Pfam" id="PF06965">
    <property type="entry name" value="Na_H_antiport_1"/>
    <property type="match status" value="1"/>
</dbReference>
<comment type="caution">
    <text evidence="7">The sequence shown here is derived from an EMBL/GenBank/DDBJ whole genome shotgun (WGS) entry which is preliminary data.</text>
</comment>
<reference evidence="8" key="1">
    <citation type="journal article" date="2019" name="Int. J. Syst. Evol. Microbiol.">
        <title>The Global Catalogue of Microorganisms (GCM) 10K type strain sequencing project: providing services to taxonomists for standard genome sequencing and annotation.</title>
        <authorList>
            <consortium name="The Broad Institute Genomics Platform"/>
            <consortium name="The Broad Institute Genome Sequencing Center for Infectious Disease"/>
            <person name="Wu L."/>
            <person name="Ma J."/>
        </authorList>
    </citation>
    <scope>NUCLEOTIDE SEQUENCE [LARGE SCALE GENOMIC DNA]</scope>
    <source>
        <strain evidence="8">JCM 17925</strain>
    </source>
</reference>
<accession>A0ABP8KJQ9</accession>
<evidence type="ECO:0000256" key="1">
    <source>
        <dbReference type="ARBA" id="ARBA00004429"/>
    </source>
</evidence>
<gene>
    <name evidence="6 7" type="primary">nhaA</name>
    <name evidence="7" type="ORF">GCM10023187_29700</name>
</gene>
<keyword evidence="6" id="KW-0406">Ion transport</keyword>
<keyword evidence="4 6" id="KW-1133">Transmembrane helix</keyword>
<keyword evidence="6" id="KW-0915">Sodium</keyword>
<dbReference type="HAMAP" id="MF_01844">
    <property type="entry name" value="NhaA"/>
    <property type="match status" value="1"/>
</dbReference>